<evidence type="ECO:0000256" key="5">
    <source>
        <dbReference type="ARBA" id="ARBA00023209"/>
    </source>
</evidence>
<dbReference type="Proteomes" id="UP000034952">
    <property type="component" value="Unassembled WGS sequence"/>
</dbReference>
<evidence type="ECO:0000256" key="6">
    <source>
        <dbReference type="ARBA" id="ARBA00023264"/>
    </source>
</evidence>
<dbReference type="GO" id="GO:0005975">
    <property type="term" value="P:carbohydrate metabolic process"/>
    <property type="evidence" value="ECO:0007669"/>
    <property type="project" value="InterPro"/>
</dbReference>
<proteinExistence type="inferred from homology"/>
<evidence type="ECO:0000256" key="2">
    <source>
        <dbReference type="ARBA" id="ARBA00022516"/>
    </source>
</evidence>
<dbReference type="EMBL" id="LBPY01000009">
    <property type="protein sequence ID" value="KKP66319.1"/>
    <property type="molecule type" value="Genomic_DNA"/>
</dbReference>
<dbReference type="AlphaFoldDB" id="A0A0G0BAD4"/>
<evidence type="ECO:0000259" key="10">
    <source>
        <dbReference type="Pfam" id="PF01210"/>
    </source>
</evidence>
<keyword evidence="4" id="KW-0443">Lipid metabolism</keyword>
<dbReference type="GO" id="GO:0005829">
    <property type="term" value="C:cytosol"/>
    <property type="evidence" value="ECO:0007669"/>
    <property type="project" value="TreeGrafter"/>
</dbReference>
<accession>A0A0G0BAD4</accession>
<dbReference type="GO" id="GO:0046168">
    <property type="term" value="P:glycerol-3-phosphate catabolic process"/>
    <property type="evidence" value="ECO:0007669"/>
    <property type="project" value="InterPro"/>
</dbReference>
<feature type="binding site" evidence="9">
    <location>
        <position position="98"/>
    </location>
    <ligand>
        <name>NAD(+)</name>
        <dbReference type="ChEBI" id="CHEBI:57540"/>
    </ligand>
</feature>
<keyword evidence="2" id="KW-0444">Lipid biosynthesis</keyword>
<evidence type="ECO:0000256" key="8">
    <source>
        <dbReference type="PIRSR" id="PIRSR000114-2"/>
    </source>
</evidence>
<dbReference type="InterPro" id="IPR006109">
    <property type="entry name" value="G3P_DH_NAD-dep_C"/>
</dbReference>
<organism evidence="12 13">
    <name type="scientific">Candidatus Nomurabacteria bacterium GW2011_GWE1_35_16</name>
    <dbReference type="NCBI Taxonomy" id="1618761"/>
    <lineage>
        <taxon>Bacteria</taxon>
        <taxon>Candidatus Nomuraibacteriota</taxon>
    </lineage>
</organism>
<feature type="binding site" evidence="8">
    <location>
        <begin position="206"/>
        <end position="207"/>
    </location>
    <ligand>
        <name>substrate</name>
    </ligand>
</feature>
<dbReference type="InterPro" id="IPR011128">
    <property type="entry name" value="G3P_DH_NAD-dep_N"/>
</dbReference>
<feature type="active site" description="Proton acceptor" evidence="7">
    <location>
        <position position="147"/>
    </location>
</feature>
<evidence type="ECO:0000313" key="13">
    <source>
        <dbReference type="Proteomes" id="UP000034952"/>
    </source>
</evidence>
<feature type="binding site" evidence="8">
    <location>
        <position position="67"/>
    </location>
    <ligand>
        <name>substrate</name>
    </ligand>
</feature>
<evidence type="ECO:0000256" key="9">
    <source>
        <dbReference type="PIRSR" id="PIRSR000114-3"/>
    </source>
</evidence>
<dbReference type="SUPFAM" id="SSF48179">
    <property type="entry name" value="6-phosphogluconate dehydrogenase C-terminal domain-like"/>
    <property type="match status" value="1"/>
</dbReference>
<sequence length="275" mass="30001">MKISILGYGTFGQAIATRLIINEHEILINEVKGSDMILVATPSYRVKEALLEHKDFIINQKIIICSKGFNKDGDLISTVLEKEFPHNSIYFLYGPTLAEGLINGDLSAMVLAGGAGKEEIKKQIESQNLKIELSNDVVGVQIGAAMKNVVTIFVGIAEGASYGQNTQAYIFTKGLQEIQKLGVSLGAEPNTFMGLTCSGDLSLRSRNRLLGIEIGKGRKIEDILAKKKYMLEGLATIKNHKNISSKLGVELPFVDILFSIIFEGASIEKGIRKII</sequence>
<dbReference type="InterPro" id="IPR008927">
    <property type="entry name" value="6-PGluconate_DH-like_C_sf"/>
</dbReference>
<dbReference type="Gene3D" id="1.10.1040.10">
    <property type="entry name" value="N-(1-d-carboxylethyl)-l-norvaline Dehydrogenase, domain 2"/>
    <property type="match status" value="1"/>
</dbReference>
<dbReference type="SUPFAM" id="SSF51735">
    <property type="entry name" value="NAD(P)-binding Rossmann-fold domains"/>
    <property type="match status" value="1"/>
</dbReference>
<dbReference type="GO" id="GO:0047952">
    <property type="term" value="F:glycerol-3-phosphate dehydrogenase [NAD(P)+] activity"/>
    <property type="evidence" value="ECO:0007669"/>
    <property type="project" value="TreeGrafter"/>
</dbReference>
<evidence type="ECO:0000256" key="1">
    <source>
        <dbReference type="ARBA" id="ARBA00011009"/>
    </source>
</evidence>
<evidence type="ECO:0000259" key="11">
    <source>
        <dbReference type="Pfam" id="PF07479"/>
    </source>
</evidence>
<evidence type="ECO:0000256" key="7">
    <source>
        <dbReference type="PIRSR" id="PIRSR000114-1"/>
    </source>
</evidence>
<dbReference type="Pfam" id="PF01210">
    <property type="entry name" value="NAD_Gly3P_dh_N"/>
    <property type="match status" value="1"/>
</dbReference>
<comment type="caution">
    <text evidence="12">The sequence shown here is derived from an EMBL/GenBank/DDBJ whole genome shotgun (WGS) entry which is preliminary data.</text>
</comment>
<reference evidence="12 13" key="1">
    <citation type="journal article" date="2015" name="Nature">
        <title>rRNA introns, odd ribosomes, and small enigmatic genomes across a large radiation of phyla.</title>
        <authorList>
            <person name="Brown C.T."/>
            <person name="Hug L.A."/>
            <person name="Thomas B.C."/>
            <person name="Sharon I."/>
            <person name="Castelle C.J."/>
            <person name="Singh A."/>
            <person name="Wilkins M.J."/>
            <person name="Williams K.H."/>
            <person name="Banfield J.F."/>
        </authorList>
    </citation>
    <scope>NUCLEOTIDE SEQUENCE [LARGE SCALE GENOMIC DNA]</scope>
</reference>
<comment type="similarity">
    <text evidence="1">Belongs to the NAD-dependent glycerol-3-phosphate dehydrogenase family.</text>
</comment>
<dbReference type="PANTHER" id="PTHR11728">
    <property type="entry name" value="GLYCEROL-3-PHOSPHATE DEHYDROGENASE"/>
    <property type="match status" value="1"/>
</dbReference>
<dbReference type="PANTHER" id="PTHR11728:SF1">
    <property type="entry name" value="GLYCEROL-3-PHOSPHATE DEHYDROGENASE [NAD(+)] 2, CHLOROPLASTIC"/>
    <property type="match status" value="1"/>
</dbReference>
<keyword evidence="6" id="KW-1208">Phospholipid metabolism</keyword>
<dbReference type="GO" id="GO:0051287">
    <property type="term" value="F:NAD binding"/>
    <property type="evidence" value="ECO:0007669"/>
    <property type="project" value="InterPro"/>
</dbReference>
<dbReference type="GO" id="GO:0008654">
    <property type="term" value="P:phospholipid biosynthetic process"/>
    <property type="evidence" value="ECO:0007669"/>
    <property type="project" value="UniProtKB-KW"/>
</dbReference>
<dbReference type="InterPro" id="IPR013328">
    <property type="entry name" value="6PGD_dom2"/>
</dbReference>
<gene>
    <name evidence="12" type="ORF">UR64_C0009G0022</name>
</gene>
<keyword evidence="3" id="KW-0560">Oxidoreductase</keyword>
<evidence type="ECO:0000313" key="12">
    <source>
        <dbReference type="EMBL" id="KKP66319.1"/>
    </source>
</evidence>
<keyword evidence="5" id="KW-0594">Phospholipid biosynthesis</keyword>
<dbReference type="Pfam" id="PF07479">
    <property type="entry name" value="NAD_Gly3P_dh_C"/>
    <property type="match status" value="1"/>
</dbReference>
<feature type="domain" description="Glycerol-3-phosphate dehydrogenase NAD-dependent N-terminal" evidence="10">
    <location>
        <begin position="31"/>
        <end position="112"/>
    </location>
</feature>
<dbReference type="Gene3D" id="3.40.50.720">
    <property type="entry name" value="NAD(P)-binding Rossmann-like Domain"/>
    <property type="match status" value="1"/>
</dbReference>
<keyword evidence="9" id="KW-0520">NAD</keyword>
<dbReference type="InterPro" id="IPR036291">
    <property type="entry name" value="NAD(P)-bd_dom_sf"/>
</dbReference>
<evidence type="ECO:0000256" key="3">
    <source>
        <dbReference type="ARBA" id="ARBA00023002"/>
    </source>
</evidence>
<feature type="domain" description="Glycerol-3-phosphate dehydrogenase NAD-dependent C-terminal" evidence="11">
    <location>
        <begin position="136"/>
        <end position="270"/>
    </location>
</feature>
<dbReference type="InterPro" id="IPR006168">
    <property type="entry name" value="G3P_DH_NAD-dep"/>
</dbReference>
<evidence type="ECO:0000256" key="4">
    <source>
        <dbReference type="ARBA" id="ARBA00023098"/>
    </source>
</evidence>
<dbReference type="PIRSF" id="PIRSF000114">
    <property type="entry name" value="Glycerol-3-P_dh"/>
    <property type="match status" value="1"/>
</dbReference>
<name>A0A0G0BAD4_9BACT</name>
<protein>
    <submittedName>
        <fullName evidence="12">Glycerol-3-phosphate dehydrogenase [NAD(P)+]</fullName>
    </submittedName>
</protein>
<feature type="binding site" evidence="9">
    <location>
        <position position="206"/>
    </location>
    <ligand>
        <name>NAD(+)</name>
        <dbReference type="ChEBI" id="CHEBI:57540"/>
    </ligand>
</feature>